<dbReference type="InterPro" id="IPR018060">
    <property type="entry name" value="HTH_AraC"/>
</dbReference>
<keyword evidence="1" id="KW-0805">Transcription regulation</keyword>
<keyword evidence="4" id="KW-0812">Transmembrane</keyword>
<keyword evidence="2" id="KW-0238">DNA-binding</keyword>
<dbReference type="PANTHER" id="PTHR43280">
    <property type="entry name" value="ARAC-FAMILY TRANSCRIPTIONAL REGULATOR"/>
    <property type="match status" value="1"/>
</dbReference>
<dbReference type="PROSITE" id="PS01124">
    <property type="entry name" value="HTH_ARAC_FAMILY_2"/>
    <property type="match status" value="1"/>
</dbReference>
<dbReference type="PROSITE" id="PS00041">
    <property type="entry name" value="HTH_ARAC_FAMILY_1"/>
    <property type="match status" value="1"/>
</dbReference>
<evidence type="ECO:0000259" key="5">
    <source>
        <dbReference type="PROSITE" id="PS01124"/>
    </source>
</evidence>
<dbReference type="Pfam" id="PF17853">
    <property type="entry name" value="GGDEF_2"/>
    <property type="match status" value="1"/>
</dbReference>
<dbReference type="EMBL" id="CAJVAS010000001">
    <property type="protein sequence ID" value="CAG7601128.1"/>
    <property type="molecule type" value="Genomic_DNA"/>
</dbReference>
<evidence type="ECO:0000313" key="6">
    <source>
        <dbReference type="EMBL" id="CAG7601128.1"/>
    </source>
</evidence>
<organism evidence="6 7">
    <name type="scientific">Paenibacillus solanacearum</name>
    <dbReference type="NCBI Taxonomy" id="2048548"/>
    <lineage>
        <taxon>Bacteria</taxon>
        <taxon>Bacillati</taxon>
        <taxon>Bacillota</taxon>
        <taxon>Bacilli</taxon>
        <taxon>Bacillales</taxon>
        <taxon>Paenibacillaceae</taxon>
        <taxon>Paenibacillus</taxon>
    </lineage>
</organism>
<dbReference type="PANTHER" id="PTHR43280:SF10">
    <property type="entry name" value="REGULATORY PROTEIN POCR"/>
    <property type="match status" value="1"/>
</dbReference>
<evidence type="ECO:0000256" key="4">
    <source>
        <dbReference type="SAM" id="Phobius"/>
    </source>
</evidence>
<dbReference type="GO" id="GO:0003700">
    <property type="term" value="F:DNA-binding transcription factor activity"/>
    <property type="evidence" value="ECO:0007669"/>
    <property type="project" value="InterPro"/>
</dbReference>
<feature type="domain" description="HTH araC/xylS-type" evidence="5">
    <location>
        <begin position="655"/>
        <end position="753"/>
    </location>
</feature>
<keyword evidence="4" id="KW-1133">Transmembrane helix</keyword>
<keyword evidence="7" id="KW-1185">Reference proteome</keyword>
<dbReference type="InterPro" id="IPR018062">
    <property type="entry name" value="HTH_AraC-typ_CS"/>
</dbReference>
<keyword evidence="4" id="KW-0472">Membrane</keyword>
<accession>A0A916JT63</accession>
<dbReference type="Pfam" id="PF12833">
    <property type="entry name" value="HTH_18"/>
    <property type="match status" value="1"/>
</dbReference>
<evidence type="ECO:0000256" key="2">
    <source>
        <dbReference type="ARBA" id="ARBA00023125"/>
    </source>
</evidence>
<evidence type="ECO:0000256" key="1">
    <source>
        <dbReference type="ARBA" id="ARBA00023015"/>
    </source>
</evidence>
<name>A0A916JT63_9BACL</name>
<evidence type="ECO:0000256" key="3">
    <source>
        <dbReference type="ARBA" id="ARBA00023163"/>
    </source>
</evidence>
<sequence>MRRSTYFHKLIVYAICLITFPMVTLGVFSYLLSSRTVQQKVNDGALQMLLQMQQRVEQSLRTADNALTQFTVQPSVLRLLTEDVTDGSRSDNAALIDGLQEGLRGIQLSDLRVADVQFIQLRDRWKMSGGGYEPFGPLEPDWKQMYGDRPGSYWTISSRTIDFVRTLPISSPEPTAMIMFRVPYGELRKYMFTHPELGEPFIIDDSLRVVAHTDHWTRVGTSAASMPYARQLLDSESDSGLFKTQLDGEPYNVIYSKSAYNGWMYVSLVSVTAMTRESETIKWVTVAAGAVFLLIGAAVSLLGARRLYGPVRKLYESVFQPANGEAGSGGDIPASGKDELQLIGERVQAQLHNQKEMSRELKSQRSRLQHFFLLKLYLGQTDGSERAPYEAEASRQWKAMSVLVLQIDSLENTGYAEQDKELLLFAVTNIIAEIVPQHERLLEPIVMGQSQVTLVGSPLADEQAYSAWLDGAAKLIRETVKQYLRLPVSIGVSSPFRSLSEAGRGYKEAGEALQYRIKLGLEAVVHIGDVQPDRSLVPEYPEKVKSELIEAVRMCEGERAYGLLEQFTRELFAAPLSHRQYQMLMIALLTDLLRVLQEYEGVLQSLYEEEKSLYDKLFELKTSAEMTEWLYQSVLMPAIRLMEERKNKQHRGITDELLRMIENEYDSPLTIESCAFRIHYHPDYVRHVFRKEMGMPFSDYLAQFRLQMAKSWLTGTDMRIADIAEKLQYTNAQNFIRYFRKMEGMTPGQYRDSRGAGAQGSL</sequence>
<dbReference type="GO" id="GO:0043565">
    <property type="term" value="F:sequence-specific DNA binding"/>
    <property type="evidence" value="ECO:0007669"/>
    <property type="project" value="InterPro"/>
</dbReference>
<reference evidence="6" key="1">
    <citation type="submission" date="2021-06" db="EMBL/GenBank/DDBJ databases">
        <authorList>
            <person name="Criscuolo A."/>
        </authorList>
    </citation>
    <scope>NUCLEOTIDE SEQUENCE</scope>
    <source>
        <strain evidence="6">CIP111600</strain>
    </source>
</reference>
<keyword evidence="3" id="KW-0804">Transcription</keyword>
<dbReference type="InterPro" id="IPR041522">
    <property type="entry name" value="CdaR_GGDEF"/>
</dbReference>
<proteinExistence type="predicted"/>
<dbReference type="AlphaFoldDB" id="A0A916JT63"/>
<dbReference type="Proteomes" id="UP000693672">
    <property type="component" value="Unassembled WGS sequence"/>
</dbReference>
<comment type="caution">
    <text evidence="6">The sequence shown here is derived from an EMBL/GenBank/DDBJ whole genome shotgun (WGS) entry which is preliminary data.</text>
</comment>
<feature type="transmembrane region" description="Helical" evidence="4">
    <location>
        <begin position="283"/>
        <end position="304"/>
    </location>
</feature>
<feature type="transmembrane region" description="Helical" evidence="4">
    <location>
        <begin position="12"/>
        <end position="32"/>
    </location>
</feature>
<evidence type="ECO:0000313" key="7">
    <source>
        <dbReference type="Proteomes" id="UP000693672"/>
    </source>
</evidence>
<dbReference type="SMART" id="SM00342">
    <property type="entry name" value="HTH_ARAC"/>
    <property type="match status" value="1"/>
</dbReference>
<gene>
    <name evidence="6" type="primary">yesS_3</name>
    <name evidence="6" type="ORF">PAESOLCIP111_00458</name>
</gene>
<protein>
    <submittedName>
        <fullName evidence="6">HTH-type transcriptional regulator YesS</fullName>
    </submittedName>
</protein>